<reference evidence="3 4" key="1">
    <citation type="journal article" date="2014" name="Genome Biol. Evol.">
        <title>The secreted proteins of Achlya hypogyna and Thraustotheca clavata identify the ancestral oomycete secretome and reveal gene acquisitions by horizontal gene transfer.</title>
        <authorList>
            <person name="Misner I."/>
            <person name="Blouin N."/>
            <person name="Leonard G."/>
            <person name="Richards T.A."/>
            <person name="Lane C.E."/>
        </authorList>
    </citation>
    <scope>NUCLEOTIDE SEQUENCE [LARGE SCALE GENOMIC DNA]</scope>
    <source>
        <strain evidence="3 4">ATCC 48635</strain>
    </source>
</reference>
<keyword evidence="1" id="KW-0812">Transmembrane</keyword>
<accession>A0A1V9ZNM8</accession>
<dbReference type="STRING" id="1202772.A0A1V9ZNM8"/>
<dbReference type="Pfam" id="PF01341">
    <property type="entry name" value="Glyco_hydro_6"/>
    <property type="match status" value="1"/>
</dbReference>
<dbReference type="PRINTS" id="PR00733">
    <property type="entry name" value="GLHYDRLASE6"/>
</dbReference>
<dbReference type="OrthoDB" id="64893at2759"/>
<dbReference type="InterPro" id="IPR016288">
    <property type="entry name" value="Beta_cellobiohydrolase"/>
</dbReference>
<evidence type="ECO:0000313" key="4">
    <source>
        <dbReference type="Proteomes" id="UP000243579"/>
    </source>
</evidence>
<keyword evidence="2" id="KW-0732">Signal</keyword>
<name>A0A1V9ZNM8_ACHHY</name>
<dbReference type="PANTHER" id="PTHR34876:SF4">
    <property type="entry name" value="1,4-BETA-D-GLUCAN CELLOBIOHYDROLASE C-RELATED"/>
    <property type="match status" value="1"/>
</dbReference>
<dbReference type="EMBL" id="JNBR01000052">
    <property type="protein sequence ID" value="OQR99586.1"/>
    <property type="molecule type" value="Genomic_DNA"/>
</dbReference>
<dbReference type="Proteomes" id="UP000243579">
    <property type="component" value="Unassembled WGS sequence"/>
</dbReference>
<keyword evidence="1" id="KW-0472">Membrane</keyword>
<feature type="chain" id="PRO_5025381003" evidence="2">
    <location>
        <begin position="22"/>
        <end position="404"/>
    </location>
</feature>
<keyword evidence="3" id="KW-0378">Hydrolase</keyword>
<feature type="signal peptide" evidence="2">
    <location>
        <begin position="1"/>
        <end position="21"/>
    </location>
</feature>
<dbReference type="SUPFAM" id="SSF51989">
    <property type="entry name" value="Glycosyl hydrolases family 6, cellulases"/>
    <property type="match status" value="1"/>
</dbReference>
<keyword evidence="1" id="KW-1133">Transmembrane helix</keyword>
<dbReference type="InterPro" id="IPR036434">
    <property type="entry name" value="Beta_cellobiohydrolase_sf"/>
</dbReference>
<organism evidence="3 4">
    <name type="scientific">Achlya hypogyna</name>
    <name type="common">Oomycete</name>
    <name type="synonym">Protoachlya hypogyna</name>
    <dbReference type="NCBI Taxonomy" id="1202772"/>
    <lineage>
        <taxon>Eukaryota</taxon>
        <taxon>Sar</taxon>
        <taxon>Stramenopiles</taxon>
        <taxon>Oomycota</taxon>
        <taxon>Saprolegniomycetes</taxon>
        <taxon>Saprolegniales</taxon>
        <taxon>Achlyaceae</taxon>
        <taxon>Achlya</taxon>
    </lineage>
</organism>
<comment type="caution">
    <text evidence="3">The sequence shown here is derived from an EMBL/GenBank/DDBJ whole genome shotgun (WGS) entry which is preliminary data.</text>
</comment>
<dbReference type="AlphaFoldDB" id="A0A1V9ZNM8"/>
<evidence type="ECO:0000256" key="1">
    <source>
        <dbReference type="SAM" id="Phobius"/>
    </source>
</evidence>
<evidence type="ECO:0000313" key="3">
    <source>
        <dbReference type="EMBL" id="OQR99586.1"/>
    </source>
</evidence>
<feature type="transmembrane region" description="Helical" evidence="1">
    <location>
        <begin position="348"/>
        <end position="368"/>
    </location>
</feature>
<keyword evidence="4" id="KW-1185">Reference proteome</keyword>
<dbReference type="GO" id="GO:0004553">
    <property type="term" value="F:hydrolase activity, hydrolyzing O-glycosyl compounds"/>
    <property type="evidence" value="ECO:0007669"/>
    <property type="project" value="InterPro"/>
</dbReference>
<protein>
    <submittedName>
        <fullName evidence="3">Glycoside hydrolase</fullName>
    </submittedName>
</protein>
<evidence type="ECO:0000256" key="2">
    <source>
        <dbReference type="SAM" id="SignalP"/>
    </source>
</evidence>
<proteinExistence type="predicted"/>
<sequence>MVRFLQTLAVAASCLWGAVQGQSDYPLCGLVPNSFTTAASQYNNYKTAIEALKNVTVATWYTDNADKAYLEVQKLLNKCGPQTLPVIVVYGLPHKDCKAGESNMGSNKDGDMYAAWIQQLSDLVANRPVIYIMEPDAVGLALAEDCAKKNGYLDNMAKAIPVLSENNNSLLYVDVGYWMMETAYNQTLVKETLKQFSSTGRVNGIALDTSNYRLTSEMETLCEDFGAITNNEYKCVIDTSRNYRGPKAGTGEWCNSRYAALGVPSTNNTANDAIDYFLWLKTPGESDGTCVSQGSDSLKGGPAAGAFFQKAFSLMWDRGYFVDVLKMAKFGEYSDNVDLPTDNSGTSYLALGLVIGGCVIVVIVGIIIKRRYDAKQGRRRYAENNIVAAPRTNEAGTRKPYLSL</sequence>
<dbReference type="Gene3D" id="3.20.20.40">
    <property type="entry name" value="1, 4-beta cellobiohydrolase"/>
    <property type="match status" value="1"/>
</dbReference>
<gene>
    <name evidence="3" type="ORF">ACHHYP_05541</name>
</gene>
<dbReference type="GO" id="GO:0030245">
    <property type="term" value="P:cellulose catabolic process"/>
    <property type="evidence" value="ECO:0007669"/>
    <property type="project" value="InterPro"/>
</dbReference>
<dbReference type="PANTHER" id="PTHR34876">
    <property type="match status" value="1"/>
</dbReference>